<proteinExistence type="predicted"/>
<dbReference type="EMBL" id="CAXDID020000216">
    <property type="protein sequence ID" value="CAL6057886.1"/>
    <property type="molecule type" value="Genomic_DNA"/>
</dbReference>
<dbReference type="InterPro" id="IPR017930">
    <property type="entry name" value="Myb_dom"/>
</dbReference>
<gene>
    <name evidence="3" type="ORF">HINF_LOCUS47776</name>
</gene>
<feature type="domain" description="HTH myb-type" evidence="2">
    <location>
        <begin position="1"/>
        <end position="58"/>
    </location>
</feature>
<dbReference type="CDD" id="cd00167">
    <property type="entry name" value="SANT"/>
    <property type="match status" value="1"/>
</dbReference>
<dbReference type="PROSITE" id="PS51294">
    <property type="entry name" value="HTH_MYB"/>
    <property type="match status" value="1"/>
</dbReference>
<evidence type="ECO:0000259" key="1">
    <source>
        <dbReference type="PROSITE" id="PS50090"/>
    </source>
</evidence>
<organism evidence="3 4">
    <name type="scientific">Hexamita inflata</name>
    <dbReference type="NCBI Taxonomy" id="28002"/>
    <lineage>
        <taxon>Eukaryota</taxon>
        <taxon>Metamonada</taxon>
        <taxon>Diplomonadida</taxon>
        <taxon>Hexamitidae</taxon>
        <taxon>Hexamitinae</taxon>
        <taxon>Hexamita</taxon>
    </lineage>
</organism>
<protein>
    <submittedName>
        <fullName evidence="3">Myb-like_DNA-binding domain-containing protein</fullName>
    </submittedName>
</protein>
<accession>A0ABP1KB20</accession>
<evidence type="ECO:0000313" key="3">
    <source>
        <dbReference type="EMBL" id="CAL6057886.1"/>
    </source>
</evidence>
<dbReference type="Gene3D" id="1.10.10.60">
    <property type="entry name" value="Homeodomain-like"/>
    <property type="match status" value="1"/>
</dbReference>
<dbReference type="PROSITE" id="PS50090">
    <property type="entry name" value="MYB_LIKE"/>
    <property type="match status" value="1"/>
</dbReference>
<dbReference type="SMART" id="SM00717">
    <property type="entry name" value="SANT"/>
    <property type="match status" value="1"/>
</dbReference>
<dbReference type="InterPro" id="IPR009057">
    <property type="entry name" value="Homeodomain-like_sf"/>
</dbReference>
<dbReference type="SUPFAM" id="SSF46689">
    <property type="entry name" value="Homeodomain-like"/>
    <property type="match status" value="1"/>
</dbReference>
<dbReference type="Proteomes" id="UP001642409">
    <property type="component" value="Unassembled WGS sequence"/>
</dbReference>
<keyword evidence="4" id="KW-1185">Reference proteome</keyword>
<dbReference type="InterPro" id="IPR001005">
    <property type="entry name" value="SANT/Myb"/>
</dbReference>
<dbReference type="Pfam" id="PF00249">
    <property type="entry name" value="Myb_DNA-binding"/>
    <property type="match status" value="1"/>
</dbReference>
<evidence type="ECO:0000259" key="2">
    <source>
        <dbReference type="PROSITE" id="PS51294"/>
    </source>
</evidence>
<evidence type="ECO:0000313" key="4">
    <source>
        <dbReference type="Proteomes" id="UP001642409"/>
    </source>
</evidence>
<feature type="domain" description="Myb-like" evidence="1">
    <location>
        <begin position="9"/>
        <end position="54"/>
    </location>
</feature>
<name>A0ABP1KB20_9EUKA</name>
<sequence length="179" mass="21260">MQSSKYQVWKNEDIAKIIKLVSQYDGCVIHWDKISLQFPGRTPQQCKSFYSNKIKKNSLPNLIQQHNGIENLAVQAINYLLSNIQNENMAKQFCILQLFTQIQEHIKNALENNINYKFDMNILKLIQNIIKTYKQNIMECVQFSQNQQLHQFVNFMNSFDYDTLLQNIDELIAMRRNMF</sequence>
<comment type="caution">
    <text evidence="3">The sequence shown here is derived from an EMBL/GenBank/DDBJ whole genome shotgun (WGS) entry which is preliminary data.</text>
</comment>
<reference evidence="3 4" key="1">
    <citation type="submission" date="2024-07" db="EMBL/GenBank/DDBJ databases">
        <authorList>
            <person name="Akdeniz Z."/>
        </authorList>
    </citation>
    <scope>NUCLEOTIDE SEQUENCE [LARGE SCALE GENOMIC DNA]</scope>
</reference>